<dbReference type="RefSeq" id="XP_002551694.1">
    <property type="nucleotide sequence ID" value="XM_002551648.1"/>
</dbReference>
<organism evidence="7 8">
    <name type="scientific">Lachancea thermotolerans (strain ATCC 56472 / CBS 6340 / NRRL Y-8284)</name>
    <name type="common">Yeast</name>
    <name type="synonym">Kluyveromyces thermotolerans</name>
    <dbReference type="NCBI Taxonomy" id="559295"/>
    <lineage>
        <taxon>Eukaryota</taxon>
        <taxon>Fungi</taxon>
        <taxon>Dikarya</taxon>
        <taxon>Ascomycota</taxon>
        <taxon>Saccharomycotina</taxon>
        <taxon>Saccharomycetes</taxon>
        <taxon>Saccharomycetales</taxon>
        <taxon>Saccharomycetaceae</taxon>
        <taxon>Lachancea</taxon>
    </lineage>
</organism>
<dbReference type="KEGG" id="lth:KLTH0A05434g"/>
<dbReference type="OrthoDB" id="2194681at2759"/>
<dbReference type="FunFam" id="1.10.10.1410:FF:000002">
    <property type="entry name" value="60S acidic ribosomal protein P2"/>
    <property type="match status" value="1"/>
</dbReference>
<proteinExistence type="inferred from homology"/>
<dbReference type="Pfam" id="PF00428">
    <property type="entry name" value="Ribosomal_60s"/>
    <property type="match status" value="1"/>
</dbReference>
<dbReference type="CDD" id="cd05831">
    <property type="entry name" value="Ribosomal_P1"/>
    <property type="match status" value="1"/>
</dbReference>
<name>C5DBU5_LACTC</name>
<evidence type="ECO:0000256" key="4">
    <source>
        <dbReference type="ARBA" id="ARBA00023274"/>
    </source>
</evidence>
<dbReference type="Gene3D" id="1.10.10.1410">
    <property type="match status" value="1"/>
</dbReference>
<reference evidence="7 8" key="1">
    <citation type="journal article" date="2009" name="Genome Res.">
        <title>Comparative genomics of protoploid Saccharomycetaceae.</title>
        <authorList>
            <consortium name="The Genolevures Consortium"/>
            <person name="Souciet J.-L."/>
            <person name="Dujon B."/>
            <person name="Gaillardin C."/>
            <person name="Johnston M."/>
            <person name="Baret P.V."/>
            <person name="Cliften P."/>
            <person name="Sherman D.J."/>
            <person name="Weissenbach J."/>
            <person name="Westhof E."/>
            <person name="Wincker P."/>
            <person name="Jubin C."/>
            <person name="Poulain J."/>
            <person name="Barbe V."/>
            <person name="Segurens B."/>
            <person name="Artiguenave F."/>
            <person name="Anthouard V."/>
            <person name="Vacherie B."/>
            <person name="Val M.-E."/>
            <person name="Fulton R.S."/>
            <person name="Minx P."/>
            <person name="Wilson R."/>
            <person name="Durrens P."/>
            <person name="Jean G."/>
            <person name="Marck C."/>
            <person name="Martin T."/>
            <person name="Nikolski M."/>
            <person name="Rolland T."/>
            <person name="Seret M.-L."/>
            <person name="Casaregola S."/>
            <person name="Despons L."/>
            <person name="Fairhead C."/>
            <person name="Fischer G."/>
            <person name="Lafontaine I."/>
            <person name="Leh V."/>
            <person name="Lemaire M."/>
            <person name="de Montigny J."/>
            <person name="Neuveglise C."/>
            <person name="Thierry A."/>
            <person name="Blanc-Lenfle I."/>
            <person name="Bleykasten C."/>
            <person name="Diffels J."/>
            <person name="Fritsch E."/>
            <person name="Frangeul L."/>
            <person name="Goeffon A."/>
            <person name="Jauniaux N."/>
            <person name="Kachouri-Lafond R."/>
            <person name="Payen C."/>
            <person name="Potier S."/>
            <person name="Pribylova L."/>
            <person name="Ozanne C."/>
            <person name="Richard G.-F."/>
            <person name="Sacerdot C."/>
            <person name="Straub M.-L."/>
            <person name="Talla E."/>
        </authorList>
    </citation>
    <scope>NUCLEOTIDE SEQUENCE [LARGE SCALE GENOMIC DNA]</scope>
    <source>
        <strain evidence="8">ATCC 56472 / CBS 6340 / NRRL Y-8284</strain>
    </source>
</reference>
<dbReference type="EMBL" id="CU928165">
    <property type="protein sequence ID" value="CAR21252.1"/>
    <property type="molecule type" value="Genomic_DNA"/>
</dbReference>
<dbReference type="FunCoup" id="C5DBU5">
    <property type="interactions" value="768"/>
</dbReference>
<gene>
    <name evidence="7" type="ordered locus">KLTH0A05434g</name>
</gene>
<dbReference type="GeneID" id="8290498"/>
<comment type="subunit">
    <text evidence="5">Component of the large ribosomal subunit (LSU). Mature yeast ribosomes consist of a small (40S) and a large (60S) subunit. The 40S small subunit contains 1 molecule of ribosomal RNA (18S rRNA) and 33 different proteins (encoded by 57 genes). The large 60S subunit contains 3 rRNA molecules (25S, 5.8S and 5S rRNA) and 46 different proteins (encoded by 81 genes). The 5 acidic ribosomal P-proteins form the stalk structure of the 60S subunit. They are organized as a pentameric complex in which uL10/P0 interacts with 2 heterodimers, P1A-P2B and P1B-P2A.</text>
</comment>
<evidence type="ECO:0000256" key="2">
    <source>
        <dbReference type="ARBA" id="ARBA00005436"/>
    </source>
</evidence>
<dbReference type="PANTHER" id="PTHR45696:SF33">
    <property type="entry name" value="LARGE RIBOSOMAL SUBUNIT PROTEIN P1B"/>
    <property type="match status" value="1"/>
</dbReference>
<evidence type="ECO:0000313" key="7">
    <source>
        <dbReference type="EMBL" id="CAR21252.1"/>
    </source>
</evidence>
<dbReference type="InterPro" id="IPR001859">
    <property type="entry name" value="Ribosomal_P1/P2_euk"/>
</dbReference>
<evidence type="ECO:0000313" key="8">
    <source>
        <dbReference type="Proteomes" id="UP000002036"/>
    </source>
</evidence>
<evidence type="ECO:0000256" key="3">
    <source>
        <dbReference type="ARBA" id="ARBA00022980"/>
    </source>
</evidence>
<comment type="similarity">
    <text evidence="2">Belongs to the eukaryotic ribosomal protein P1/P2 family.</text>
</comment>
<comment type="function">
    <text evidence="1">Component of the ribosome, a large ribonucleoprotein complex responsible for the synthesis of proteins in the cell. The small ribosomal subunit (SSU) binds messenger RNAs (mRNAs) and translates the encoded message by selecting cognate aminoacyl-transfer RNA (tRNA) molecules. The large subunit (LSU) contains the ribosomal catalytic site termed the peptidyl transferase center (PTC), which catalyzes the formation of peptide bonds, thereby polymerizing the amino acids delivered by tRNAs into a polypeptide chain. The nascent polypeptides leave the ribosome through a tunnel in the LSU and interact with protein factors that function in enzymatic processing, targeting, and the membrane insertion of nascent chains at the exit of the ribosomal tunnel.</text>
</comment>
<feature type="compositionally biased region" description="Acidic residues" evidence="6">
    <location>
        <begin position="83"/>
        <end position="100"/>
    </location>
</feature>
<dbReference type="InParanoid" id="C5DBU5"/>
<keyword evidence="3" id="KW-0689">Ribosomal protein</keyword>
<dbReference type="InterPro" id="IPR038716">
    <property type="entry name" value="P1/P2_N_sf"/>
</dbReference>
<dbReference type="OMA" id="NVWADVY"/>
<dbReference type="GO" id="GO:0006414">
    <property type="term" value="P:translational elongation"/>
    <property type="evidence" value="ECO:0007669"/>
    <property type="project" value="InterPro"/>
</dbReference>
<dbReference type="PRINTS" id="PR00456">
    <property type="entry name" value="RIBOSOMALP2"/>
</dbReference>
<keyword evidence="8" id="KW-1185">Reference proteome</keyword>
<feature type="region of interest" description="Disordered" evidence="6">
    <location>
        <begin position="77"/>
        <end position="106"/>
    </location>
</feature>
<keyword evidence="4" id="KW-0687">Ribonucleoprotein</keyword>
<dbReference type="Proteomes" id="UP000002036">
    <property type="component" value="Chromosome A"/>
</dbReference>
<dbReference type="HOGENOM" id="CLU_114656_1_0_1"/>
<dbReference type="AlphaFoldDB" id="C5DBU5"/>
<sequence length="106" mass="10409">MSDAVISYASLILADAGLDITADSLTTLTKAAGASIDNIWAETFAKALEGKDLKEILSGFHAAGSAAPAAGSASAAAAGGDAAAEEAAPEEAAEESDDDMGFGLFD</sequence>
<evidence type="ECO:0000256" key="6">
    <source>
        <dbReference type="SAM" id="MobiDB-lite"/>
    </source>
</evidence>
<protein>
    <submittedName>
        <fullName evidence="7">KLTH0A05434p</fullName>
    </submittedName>
</protein>
<accession>C5DBU5</accession>
<dbReference type="GO" id="GO:0043021">
    <property type="term" value="F:ribonucleoprotein complex binding"/>
    <property type="evidence" value="ECO:0007669"/>
    <property type="project" value="TreeGrafter"/>
</dbReference>
<evidence type="ECO:0000256" key="1">
    <source>
        <dbReference type="ARBA" id="ARBA00004021"/>
    </source>
</evidence>
<dbReference type="GO" id="GO:0003735">
    <property type="term" value="F:structural constituent of ribosome"/>
    <property type="evidence" value="ECO:0007669"/>
    <property type="project" value="InterPro"/>
</dbReference>
<dbReference type="PANTHER" id="PTHR45696">
    <property type="entry name" value="60S ACIDIC RIBOSOMAL PROTEIN P1"/>
    <property type="match status" value="1"/>
</dbReference>
<dbReference type="GO" id="GO:0022625">
    <property type="term" value="C:cytosolic large ribosomal subunit"/>
    <property type="evidence" value="ECO:0007669"/>
    <property type="project" value="TreeGrafter"/>
</dbReference>
<evidence type="ECO:0000256" key="5">
    <source>
        <dbReference type="ARBA" id="ARBA00063629"/>
    </source>
</evidence>
<dbReference type="STRING" id="559295.C5DBU5"/>
<dbReference type="GO" id="GO:0002181">
    <property type="term" value="P:cytoplasmic translation"/>
    <property type="evidence" value="ECO:0007669"/>
    <property type="project" value="UniProtKB-ARBA"/>
</dbReference>
<dbReference type="eggNOG" id="KOG1762">
    <property type="taxonomic scope" value="Eukaryota"/>
</dbReference>
<dbReference type="InterPro" id="IPR027534">
    <property type="entry name" value="Ribosomal_P1/P2"/>
</dbReference>
<dbReference type="HAMAP" id="MF_01478">
    <property type="entry name" value="Ribosomal_L12_arch"/>
    <property type="match status" value="1"/>
</dbReference>
<dbReference type="GO" id="GO:0030295">
    <property type="term" value="F:protein kinase activator activity"/>
    <property type="evidence" value="ECO:0007669"/>
    <property type="project" value="TreeGrafter"/>
</dbReference>